<evidence type="ECO:0000256" key="2">
    <source>
        <dbReference type="ARBA" id="ARBA00022723"/>
    </source>
</evidence>
<dbReference type="GO" id="GO:0051213">
    <property type="term" value="F:dioxygenase activity"/>
    <property type="evidence" value="ECO:0007669"/>
    <property type="project" value="UniProtKB-KW"/>
</dbReference>
<keyword evidence="8" id="KW-1185">Reference proteome</keyword>
<dbReference type="InterPro" id="IPR003819">
    <property type="entry name" value="TauD/TfdA-like"/>
</dbReference>
<dbReference type="Proteomes" id="UP001595528">
    <property type="component" value="Unassembled WGS sequence"/>
</dbReference>
<evidence type="ECO:0000256" key="1">
    <source>
        <dbReference type="ARBA" id="ARBA00005896"/>
    </source>
</evidence>
<dbReference type="Pfam" id="PF02668">
    <property type="entry name" value="TauD"/>
    <property type="match status" value="1"/>
</dbReference>
<evidence type="ECO:0000256" key="4">
    <source>
        <dbReference type="ARBA" id="ARBA00023002"/>
    </source>
</evidence>
<evidence type="ECO:0000259" key="6">
    <source>
        <dbReference type="Pfam" id="PF02668"/>
    </source>
</evidence>
<keyword evidence="5" id="KW-0408">Iron</keyword>
<evidence type="ECO:0000313" key="8">
    <source>
        <dbReference type="Proteomes" id="UP001595528"/>
    </source>
</evidence>
<dbReference type="PANTHER" id="PTHR43779:SF3">
    <property type="entry name" value="(3R)-3-[(CARBOXYMETHYL)AMINO]FATTY ACID OXYGENASE_DECARBOXYLASE"/>
    <property type="match status" value="1"/>
</dbReference>
<keyword evidence="2" id="KW-0479">Metal-binding</keyword>
<evidence type="ECO:0000256" key="5">
    <source>
        <dbReference type="ARBA" id="ARBA00023004"/>
    </source>
</evidence>
<reference evidence="8" key="1">
    <citation type="journal article" date="2019" name="Int. J. Syst. Evol. Microbiol.">
        <title>The Global Catalogue of Microorganisms (GCM) 10K type strain sequencing project: providing services to taxonomists for standard genome sequencing and annotation.</title>
        <authorList>
            <consortium name="The Broad Institute Genomics Platform"/>
            <consortium name="The Broad Institute Genome Sequencing Center for Infectious Disease"/>
            <person name="Wu L."/>
            <person name="Ma J."/>
        </authorList>
    </citation>
    <scope>NUCLEOTIDE SEQUENCE [LARGE SCALE GENOMIC DNA]</scope>
    <source>
        <strain evidence="8">KCTC 42964</strain>
    </source>
</reference>
<organism evidence="7 8">
    <name type="scientific">Marinibaculum pumilum</name>
    <dbReference type="NCBI Taxonomy" id="1766165"/>
    <lineage>
        <taxon>Bacteria</taxon>
        <taxon>Pseudomonadati</taxon>
        <taxon>Pseudomonadota</taxon>
        <taxon>Alphaproteobacteria</taxon>
        <taxon>Rhodospirillales</taxon>
        <taxon>Rhodospirillaceae</taxon>
        <taxon>Marinibaculum</taxon>
    </lineage>
</organism>
<keyword evidence="3 7" id="KW-0223">Dioxygenase</keyword>
<dbReference type="PANTHER" id="PTHR43779">
    <property type="entry name" value="DIOXYGENASE RV0097-RELATED"/>
    <property type="match status" value="1"/>
</dbReference>
<dbReference type="Gene3D" id="3.60.130.10">
    <property type="entry name" value="Clavaminate synthase-like"/>
    <property type="match status" value="1"/>
</dbReference>
<proteinExistence type="inferred from homology"/>
<comment type="similarity">
    <text evidence="1">Belongs to the TfdA dioxygenase family.</text>
</comment>
<protein>
    <submittedName>
        <fullName evidence="7">TauD/TfdA dioxygenase family protein</fullName>
    </submittedName>
</protein>
<keyword evidence="4" id="KW-0560">Oxidoreductase</keyword>
<evidence type="ECO:0000313" key="7">
    <source>
        <dbReference type="EMBL" id="MFC3229514.1"/>
    </source>
</evidence>
<name>A0ABV7L4P3_9PROT</name>
<dbReference type="InterPro" id="IPR051178">
    <property type="entry name" value="TfdA_dioxygenase"/>
</dbReference>
<comment type="caution">
    <text evidence="7">The sequence shown here is derived from an EMBL/GenBank/DDBJ whole genome shotgun (WGS) entry which is preliminary data.</text>
</comment>
<feature type="domain" description="TauD/TfdA-like" evidence="6">
    <location>
        <begin position="16"/>
        <end position="284"/>
    </location>
</feature>
<dbReference type="RefSeq" id="WP_379903798.1">
    <property type="nucleotide sequence ID" value="NZ_JBHRTR010000034.1"/>
</dbReference>
<dbReference type="InterPro" id="IPR042098">
    <property type="entry name" value="TauD-like_sf"/>
</dbReference>
<dbReference type="EMBL" id="JBHRTR010000034">
    <property type="protein sequence ID" value="MFC3229514.1"/>
    <property type="molecule type" value="Genomic_DNA"/>
</dbReference>
<evidence type="ECO:0000256" key="3">
    <source>
        <dbReference type="ARBA" id="ARBA00022964"/>
    </source>
</evidence>
<gene>
    <name evidence="7" type="ORF">ACFOGJ_19860</name>
</gene>
<sequence length="304" mass="33152">MNVGTAPRTDAAGLTVTPLADHTFGAVVEGVRLAAPTEAQVAAIKAAWLEHALLIFPGQTDLDDEGQMAFARRFGDLVPELAAVQITNVLPDGRLREAPDDDMMKIIRGNMFWHQDNTYMPLQAKGAVFSARVVPTEKGETGFADMRAAYDALDQATKDRIDGLNAYHSLAYSQAKLGEQTKKDDSEYFGYGLDVADAPLRPLVKVHPETGRKTLAVGRHAFGIPGLEEAESEKLVQDLIDFAVGDPARVYLHAWKAGDVVLWDNRCLMHKACAWDYTQPRIMVHSRIAGDPATESGLPQDKAA</sequence>
<accession>A0ABV7L4P3</accession>
<dbReference type="SUPFAM" id="SSF51197">
    <property type="entry name" value="Clavaminate synthase-like"/>
    <property type="match status" value="1"/>
</dbReference>